<name>A0ABP6CUF6_9ACTN</name>
<gene>
    <name evidence="4" type="ORF">GCM10010411_77510</name>
</gene>
<keyword evidence="1" id="KW-0723">Serine/threonine-protein kinase</keyword>
<dbReference type="InterPro" id="IPR003594">
    <property type="entry name" value="HATPase_dom"/>
</dbReference>
<sequence length="181" mass="19495">MIPPEPHMTVLPVERQALMPSPPPTPRPSQCFTHDPDDPDRERTVLPLAAVPSAVGGARRFAVAQLRTWGLDPLADDVEIVTSELVTNAVREVGLDTPPDGYVALHDAHPPLILLQLRLTTRHLFCEVWDPSPSPPVAVEAGDFALGGRGMALIASLAGRWASYPSPAGGKAVIAWWELAR</sequence>
<evidence type="ECO:0000313" key="5">
    <source>
        <dbReference type="Proteomes" id="UP001501509"/>
    </source>
</evidence>
<protein>
    <recommendedName>
        <fullName evidence="3">Histidine kinase/HSP90-like ATPase domain-containing protein</fullName>
    </recommendedName>
</protein>
<dbReference type="InterPro" id="IPR050267">
    <property type="entry name" value="Anti-sigma-factor_SerPK"/>
</dbReference>
<dbReference type="PANTHER" id="PTHR35526">
    <property type="entry name" value="ANTI-SIGMA-F FACTOR RSBW-RELATED"/>
    <property type="match status" value="1"/>
</dbReference>
<evidence type="ECO:0000256" key="1">
    <source>
        <dbReference type="ARBA" id="ARBA00022527"/>
    </source>
</evidence>
<reference evidence="5" key="1">
    <citation type="journal article" date="2019" name="Int. J. Syst. Evol. Microbiol.">
        <title>The Global Catalogue of Microorganisms (GCM) 10K type strain sequencing project: providing services to taxonomists for standard genome sequencing and annotation.</title>
        <authorList>
            <consortium name="The Broad Institute Genomics Platform"/>
            <consortium name="The Broad Institute Genome Sequencing Center for Infectious Disease"/>
            <person name="Wu L."/>
            <person name="Ma J."/>
        </authorList>
    </citation>
    <scope>NUCLEOTIDE SEQUENCE [LARGE SCALE GENOMIC DNA]</scope>
    <source>
        <strain evidence="5">JCM 6833</strain>
    </source>
</reference>
<evidence type="ECO:0000313" key="4">
    <source>
        <dbReference type="EMBL" id="GAA2628655.1"/>
    </source>
</evidence>
<feature type="region of interest" description="Disordered" evidence="2">
    <location>
        <begin position="14"/>
        <end position="40"/>
    </location>
</feature>
<evidence type="ECO:0000256" key="2">
    <source>
        <dbReference type="SAM" id="MobiDB-lite"/>
    </source>
</evidence>
<proteinExistence type="predicted"/>
<keyword evidence="1" id="KW-0418">Kinase</keyword>
<evidence type="ECO:0000259" key="3">
    <source>
        <dbReference type="Pfam" id="PF13581"/>
    </source>
</evidence>
<keyword evidence="5" id="KW-1185">Reference proteome</keyword>
<keyword evidence="1" id="KW-0808">Transferase</keyword>
<dbReference type="InterPro" id="IPR036890">
    <property type="entry name" value="HATPase_C_sf"/>
</dbReference>
<dbReference type="Gene3D" id="3.30.565.10">
    <property type="entry name" value="Histidine kinase-like ATPase, C-terminal domain"/>
    <property type="match status" value="1"/>
</dbReference>
<comment type="caution">
    <text evidence="4">The sequence shown here is derived from an EMBL/GenBank/DDBJ whole genome shotgun (WGS) entry which is preliminary data.</text>
</comment>
<dbReference type="CDD" id="cd16936">
    <property type="entry name" value="HATPase_RsbW-like"/>
    <property type="match status" value="1"/>
</dbReference>
<dbReference type="Proteomes" id="UP001501509">
    <property type="component" value="Unassembled WGS sequence"/>
</dbReference>
<feature type="domain" description="Histidine kinase/HSP90-like ATPase" evidence="3">
    <location>
        <begin position="49"/>
        <end position="174"/>
    </location>
</feature>
<dbReference type="Pfam" id="PF13581">
    <property type="entry name" value="HATPase_c_2"/>
    <property type="match status" value="1"/>
</dbReference>
<accession>A0ABP6CUF6</accession>
<dbReference type="EMBL" id="BAAATD010000014">
    <property type="protein sequence ID" value="GAA2628655.1"/>
    <property type="molecule type" value="Genomic_DNA"/>
</dbReference>
<dbReference type="PANTHER" id="PTHR35526:SF3">
    <property type="entry name" value="ANTI-SIGMA-F FACTOR RSBW"/>
    <property type="match status" value="1"/>
</dbReference>
<organism evidence="4 5">
    <name type="scientific">Actinomadura fulvescens</name>
    <dbReference type="NCBI Taxonomy" id="46160"/>
    <lineage>
        <taxon>Bacteria</taxon>
        <taxon>Bacillati</taxon>
        <taxon>Actinomycetota</taxon>
        <taxon>Actinomycetes</taxon>
        <taxon>Streptosporangiales</taxon>
        <taxon>Thermomonosporaceae</taxon>
        <taxon>Actinomadura</taxon>
    </lineage>
</organism>